<evidence type="ECO:0000256" key="1">
    <source>
        <dbReference type="SAM" id="Phobius"/>
    </source>
</evidence>
<comment type="caution">
    <text evidence="2">The sequence shown here is derived from an EMBL/GenBank/DDBJ whole genome shotgun (WGS) entry which is preliminary data.</text>
</comment>
<sequence>MNSLQLLILAASIAVVGAWTWRRRRRVLATLLLAACGFLARDAVMTAPSHAVFLVLASGALLCLIVLSLVAARRSRSASVVTRWGQRARRKAGVASTLDVLRTGSALAVRRRATAVRPSLRIRTHLERARTATTEIAFPLCRVGPLRVWSLLEDVVCVFGGPRTGKTGWLAGRVLDTPGAAVVTSTRTDLLEMTGGLRSRRGPVHVFNAVGLGGIASTVFFDPVSGCQDPIIAAERASDLLGAVYEVGERVSG</sequence>
<accession>A0ABW1IIM7</accession>
<feature type="transmembrane region" description="Helical" evidence="1">
    <location>
        <begin position="51"/>
        <end position="72"/>
    </location>
</feature>
<dbReference type="EMBL" id="JBHSQK010000152">
    <property type="protein sequence ID" value="MFC5952914.1"/>
    <property type="molecule type" value="Genomic_DNA"/>
</dbReference>
<keyword evidence="1" id="KW-0472">Membrane</keyword>
<evidence type="ECO:0000313" key="2">
    <source>
        <dbReference type="EMBL" id="MFC5952914.1"/>
    </source>
</evidence>
<proteinExistence type="predicted"/>
<name>A0ABW1IIM7_9PSEU</name>
<evidence type="ECO:0000313" key="3">
    <source>
        <dbReference type="Proteomes" id="UP001596119"/>
    </source>
</evidence>
<feature type="transmembrane region" description="Helical" evidence="1">
    <location>
        <begin position="27"/>
        <end position="44"/>
    </location>
</feature>
<feature type="non-terminal residue" evidence="2">
    <location>
        <position position="253"/>
    </location>
</feature>
<gene>
    <name evidence="2" type="ORF">ACFQH9_32105</name>
</gene>
<protein>
    <submittedName>
        <fullName evidence="2">Type IV secretion system protein VirD4</fullName>
    </submittedName>
</protein>
<keyword evidence="1" id="KW-0812">Transmembrane</keyword>
<dbReference type="Proteomes" id="UP001596119">
    <property type="component" value="Unassembled WGS sequence"/>
</dbReference>
<reference evidence="3" key="1">
    <citation type="journal article" date="2019" name="Int. J. Syst. Evol. Microbiol.">
        <title>The Global Catalogue of Microorganisms (GCM) 10K type strain sequencing project: providing services to taxonomists for standard genome sequencing and annotation.</title>
        <authorList>
            <consortium name="The Broad Institute Genomics Platform"/>
            <consortium name="The Broad Institute Genome Sequencing Center for Infectious Disease"/>
            <person name="Wu L."/>
            <person name="Ma J."/>
        </authorList>
    </citation>
    <scope>NUCLEOTIDE SEQUENCE [LARGE SCALE GENOMIC DNA]</scope>
    <source>
        <strain evidence="3">CGMCC 4.7397</strain>
    </source>
</reference>
<organism evidence="2 3">
    <name type="scientific">Pseudonocardia lutea</name>
    <dbReference type="NCBI Taxonomy" id="2172015"/>
    <lineage>
        <taxon>Bacteria</taxon>
        <taxon>Bacillati</taxon>
        <taxon>Actinomycetota</taxon>
        <taxon>Actinomycetes</taxon>
        <taxon>Pseudonocardiales</taxon>
        <taxon>Pseudonocardiaceae</taxon>
        <taxon>Pseudonocardia</taxon>
    </lineage>
</organism>
<keyword evidence="1" id="KW-1133">Transmembrane helix</keyword>
<keyword evidence="3" id="KW-1185">Reference proteome</keyword>